<dbReference type="Gene3D" id="4.10.365.10">
    <property type="entry name" value="p27"/>
    <property type="match status" value="1"/>
</dbReference>
<evidence type="ECO:0008006" key="4">
    <source>
        <dbReference type="Google" id="ProtNLM"/>
    </source>
</evidence>
<name>A0ABP0H087_CLALP</name>
<reference evidence="2 3" key="1">
    <citation type="submission" date="2024-02" db="EMBL/GenBank/DDBJ databases">
        <authorList>
            <person name="Daric V."/>
            <person name="Darras S."/>
        </authorList>
    </citation>
    <scope>NUCLEOTIDE SEQUENCE [LARGE SCALE GENOMIC DNA]</scope>
</reference>
<feature type="region of interest" description="Disordered" evidence="1">
    <location>
        <begin position="273"/>
        <end position="326"/>
    </location>
</feature>
<protein>
    <recommendedName>
        <fullName evidence="4">Cyclin-dependent kinase inhibitor domain-containing protein</fullName>
    </recommendedName>
</protein>
<organism evidence="2 3">
    <name type="scientific">Clavelina lepadiformis</name>
    <name type="common">Light-bulb sea squirt</name>
    <name type="synonym">Ascidia lepadiformis</name>
    <dbReference type="NCBI Taxonomy" id="159417"/>
    <lineage>
        <taxon>Eukaryota</taxon>
        <taxon>Metazoa</taxon>
        <taxon>Chordata</taxon>
        <taxon>Tunicata</taxon>
        <taxon>Ascidiacea</taxon>
        <taxon>Aplousobranchia</taxon>
        <taxon>Clavelinidae</taxon>
        <taxon>Clavelina</taxon>
    </lineage>
</organism>
<feature type="compositionally biased region" description="Low complexity" evidence="1">
    <location>
        <begin position="312"/>
        <end position="326"/>
    </location>
</feature>
<evidence type="ECO:0000313" key="3">
    <source>
        <dbReference type="Proteomes" id="UP001642483"/>
    </source>
</evidence>
<evidence type="ECO:0000313" key="2">
    <source>
        <dbReference type="EMBL" id="CAK8697406.1"/>
    </source>
</evidence>
<dbReference type="Proteomes" id="UP001642483">
    <property type="component" value="Unassembled WGS sequence"/>
</dbReference>
<feature type="compositionally biased region" description="Basic and acidic residues" evidence="1">
    <location>
        <begin position="281"/>
        <end position="291"/>
    </location>
</feature>
<keyword evidence="3" id="KW-1185">Reference proteome</keyword>
<proteinExistence type="predicted"/>
<accession>A0ABP0H087</accession>
<gene>
    <name evidence="2" type="ORF">CVLEPA_LOCUS30641</name>
</gene>
<dbReference type="EMBL" id="CAWYQH010000163">
    <property type="protein sequence ID" value="CAK8697406.1"/>
    <property type="molecule type" value="Genomic_DNA"/>
</dbReference>
<comment type="caution">
    <text evidence="2">The sequence shown here is derived from an EMBL/GenBank/DDBJ whole genome shotgun (WGS) entry which is preliminary data.</text>
</comment>
<dbReference type="InterPro" id="IPR044898">
    <property type="entry name" value="CDI_dom_sf"/>
</dbReference>
<evidence type="ECO:0000256" key="1">
    <source>
        <dbReference type="SAM" id="MobiDB-lite"/>
    </source>
</evidence>
<sequence length="326" mass="36827">MVIPAQKMARIVPERPHIKPSSPVCRRLFSFPDPSETKRMVEHLFDSERQRLKNLWGFDFSIKNSAGNEPSDAREASIPAPTSPKVARYQWKLQDPEKVPHFYTRPCRPHHSEARNLNSAPVPKNSPRIQKLFCETKPRTSPLPLSCRDENASPVKSASMIARRPLSRKVPSFASPPKISSSNFNPSVVRLVTALRVPLPTSPQITAPTQNAPMSEDTVQRQDVAQSQSERMVPCEAAEAITSTTNDNENTVMDMQTTLPSKRPASRQLFAARQCSKRTRKEQPLKQRKITEMVQQRKLRSTTKRTNQSLVTNTTTTRPITTQQSE</sequence>